<sequence length="296" mass="34509">MARWTIKRSHKRKTAGRNWLGLPNDLTLMIFSRLSTVDILASIQQVCRQWWSICMDPLMWRTINMCDLGIRNSVDYKLEKMCRNAIDRSCGQLEDISIEYFGTDDLFKYIIDSGCHKLRRLRLVQCFHQMSDEGFCEMDEKLPLLEELDISLCHYVSSIALEAIGRSCPLLKSFKFNNDGSKKEAFVIVQNMSNLRHLQLVGNNLDNSSLSATLNGCPHLESLDLRMCSELELERILRIRCDEQLKDFRDSDALLDGFQLWGLLDGFQLWGLSYETEYSVAVYKYQCEKRDEKEKR</sequence>
<protein>
    <submittedName>
        <fullName evidence="2">F-box/LRR-repeat protein</fullName>
    </submittedName>
</protein>
<reference evidence="2 5" key="2">
    <citation type="submission" date="2020-01" db="EMBL/GenBank/DDBJ databases">
        <title>Genome sequence of Arachis hypogaea, cultivar Shitouqi.</title>
        <authorList>
            <person name="Zhuang W."/>
            <person name="Chen H."/>
            <person name="Varshney R."/>
            <person name="Wang D."/>
            <person name="Ming R."/>
        </authorList>
    </citation>
    <scope>NUCLEOTIDE SEQUENCE [LARGE SCALE GENOMIC DNA]</scope>
    <source>
        <tissue evidence="2">Young leaf</tissue>
    </source>
</reference>
<dbReference type="Gene3D" id="3.80.10.10">
    <property type="entry name" value="Ribonuclease Inhibitor"/>
    <property type="match status" value="1"/>
</dbReference>
<dbReference type="EMBL" id="SDMP01000019">
    <property type="protein sequence ID" value="RYQ92948.1"/>
    <property type="molecule type" value="Genomic_DNA"/>
</dbReference>
<gene>
    <name evidence="3" type="ORF">Ahy_B09g099191</name>
    <name evidence="2" type="ORF">DS421_19g666700</name>
</gene>
<evidence type="ECO:0000313" key="2">
    <source>
        <dbReference type="EMBL" id="QHN79045.1"/>
    </source>
</evidence>
<dbReference type="Pfam" id="PF13516">
    <property type="entry name" value="LRR_6"/>
    <property type="match status" value="1"/>
</dbReference>
<dbReference type="InterPro" id="IPR032675">
    <property type="entry name" value="LRR_dom_sf"/>
</dbReference>
<reference evidence="3 4" key="1">
    <citation type="submission" date="2019-01" db="EMBL/GenBank/DDBJ databases">
        <title>Sequencing of cultivated peanut Arachis hypogaea provides insights into genome evolution and oil improvement.</title>
        <authorList>
            <person name="Chen X."/>
        </authorList>
    </citation>
    <scope>NUCLEOTIDE SEQUENCE [LARGE SCALE GENOMIC DNA]</scope>
    <source>
        <strain evidence="4">cv. Fuhuasheng</strain>
        <strain evidence="3">GDAAS-fuhuasheng2018</strain>
        <tissue evidence="3">Leaves</tissue>
    </source>
</reference>
<proteinExistence type="predicted"/>
<feature type="domain" description="F-box" evidence="1">
    <location>
        <begin position="16"/>
        <end position="63"/>
    </location>
</feature>
<dbReference type="Pfam" id="PF12937">
    <property type="entry name" value="F-box-like"/>
    <property type="match status" value="1"/>
</dbReference>
<dbReference type="Gramene" id="arahy.Tifrunner.gnm2.ann2.Ah19g472200.1">
    <property type="protein sequence ID" value="arahy.Tifrunner.gnm2.ann2.Ah19g472200.1-CDS"/>
    <property type="gene ID" value="arahy.Tifrunner.gnm2.ann2.Ah19g472200"/>
</dbReference>
<accession>A0A444XT49</accession>
<name>A0A444XT49_ARAHY</name>
<dbReference type="STRING" id="3818.A0A444XT49"/>
<dbReference type="InterPro" id="IPR001611">
    <property type="entry name" value="Leu-rich_rpt"/>
</dbReference>
<dbReference type="PROSITE" id="PS50181">
    <property type="entry name" value="FBOX"/>
    <property type="match status" value="1"/>
</dbReference>
<dbReference type="SMR" id="A0A444XT49"/>
<dbReference type="AlphaFoldDB" id="A0A444XT49"/>
<dbReference type="PANTHER" id="PTHR38926">
    <property type="entry name" value="F-BOX DOMAIN CONTAINING PROTEIN, EXPRESSED"/>
    <property type="match status" value="1"/>
</dbReference>
<dbReference type="Proteomes" id="UP000289738">
    <property type="component" value="Chromosome B09"/>
</dbReference>
<dbReference type="EMBL" id="CP031001">
    <property type="protein sequence ID" value="QHN79045.1"/>
    <property type="molecule type" value="Genomic_DNA"/>
</dbReference>
<dbReference type="Proteomes" id="UP000464620">
    <property type="component" value="Chromosome B09"/>
</dbReference>
<dbReference type="SMART" id="SM00367">
    <property type="entry name" value="LRR_CC"/>
    <property type="match status" value="3"/>
</dbReference>
<evidence type="ECO:0000313" key="4">
    <source>
        <dbReference type="Proteomes" id="UP000289738"/>
    </source>
</evidence>
<dbReference type="SUPFAM" id="SSF81383">
    <property type="entry name" value="F-box domain"/>
    <property type="match status" value="1"/>
</dbReference>
<dbReference type="SUPFAM" id="SSF52047">
    <property type="entry name" value="RNI-like"/>
    <property type="match status" value="1"/>
</dbReference>
<dbReference type="OrthoDB" id="2095648at2759"/>
<evidence type="ECO:0000259" key="1">
    <source>
        <dbReference type="PROSITE" id="PS50181"/>
    </source>
</evidence>
<evidence type="ECO:0000313" key="5">
    <source>
        <dbReference type="Proteomes" id="UP000464620"/>
    </source>
</evidence>
<dbReference type="PANTHER" id="PTHR38926:SF2">
    <property type="entry name" value="F-BOX_LRR-REPEAT PROTEIN 21-RELATED"/>
    <property type="match status" value="1"/>
</dbReference>
<dbReference type="CDD" id="cd22164">
    <property type="entry name" value="F-box_AtSKIP19-like"/>
    <property type="match status" value="1"/>
</dbReference>
<dbReference type="InterPro" id="IPR001810">
    <property type="entry name" value="F-box_dom"/>
</dbReference>
<organism evidence="3 4">
    <name type="scientific">Arachis hypogaea</name>
    <name type="common">Peanut</name>
    <dbReference type="NCBI Taxonomy" id="3818"/>
    <lineage>
        <taxon>Eukaryota</taxon>
        <taxon>Viridiplantae</taxon>
        <taxon>Streptophyta</taxon>
        <taxon>Embryophyta</taxon>
        <taxon>Tracheophyta</taxon>
        <taxon>Spermatophyta</taxon>
        <taxon>Magnoliopsida</taxon>
        <taxon>eudicotyledons</taxon>
        <taxon>Gunneridae</taxon>
        <taxon>Pentapetalae</taxon>
        <taxon>rosids</taxon>
        <taxon>fabids</taxon>
        <taxon>Fabales</taxon>
        <taxon>Fabaceae</taxon>
        <taxon>Papilionoideae</taxon>
        <taxon>50 kb inversion clade</taxon>
        <taxon>dalbergioids sensu lato</taxon>
        <taxon>Dalbergieae</taxon>
        <taxon>Pterocarpus clade</taxon>
        <taxon>Arachis</taxon>
    </lineage>
</organism>
<dbReference type="InterPro" id="IPR036047">
    <property type="entry name" value="F-box-like_dom_sf"/>
</dbReference>
<evidence type="ECO:0000313" key="3">
    <source>
        <dbReference type="EMBL" id="RYQ92948.1"/>
    </source>
</evidence>
<dbReference type="InterPro" id="IPR006553">
    <property type="entry name" value="Leu-rich_rpt_Cys-con_subtyp"/>
</dbReference>
<keyword evidence="4" id="KW-1185">Reference proteome</keyword>